<proteinExistence type="predicted"/>
<dbReference type="Proteomes" id="UP001595885">
    <property type="component" value="Unassembled WGS sequence"/>
</dbReference>
<comment type="caution">
    <text evidence="2">The sequence shown here is derived from an EMBL/GenBank/DDBJ whole genome shotgun (WGS) entry which is preliminary data.</text>
</comment>
<dbReference type="NCBIfam" id="NF038133">
    <property type="entry name" value="choice_anch_L"/>
    <property type="match status" value="1"/>
</dbReference>
<dbReference type="NCBIfam" id="TIGR04131">
    <property type="entry name" value="Bac_Flav_CTERM"/>
    <property type="match status" value="1"/>
</dbReference>
<evidence type="ECO:0000313" key="2">
    <source>
        <dbReference type="EMBL" id="MFC4738570.1"/>
    </source>
</evidence>
<dbReference type="EMBL" id="JBHSGW010000001">
    <property type="protein sequence ID" value="MFC4738570.1"/>
    <property type="molecule type" value="Genomic_DNA"/>
</dbReference>
<sequence length="1357" mass="147681">MKKLIFVLCLWSLISHSQTISVDSNTYSATDLANLLVTNSCISPTNVSYSSGQSVAYFNKNGSTFPINQGIIIRNGIAQHSQGIYTGNDLSSQINSNSDPDLQNISNSSGQTSTLTDVAYLQFDFIPISNNFNFRFLFASNEYGEFQCGFSDVFAFLLTDLTTGVTTNIAVIPGTNTPISVKDIRNSIYNSSCGSVNPSLFNIYNVNNPATSSLNMRGFTKILNASAVTIPNNPYRIKLVIGDYNDADYDSAVFISAGSFNSTVNLGPDASLCSGNNTTITTNLDVSEFSHSWTLNGNILAGETSNTLSITQPGTYTVTVVKDGTTCQMTDTIVFSDLQVTNPVDLYLCNDNSGSYTYDLTENNAAALGINPNQYQVLYYNSLANVNANNPIPSSDLSSYISSGNETIYIKLLNISSNTICNAQYTFDLIVTPTILANQPSNINLCNTSPTLTVNLTSQNIQILNGQNPNDLNITFYNSEADANNNTSNINSSTTITAATSPKTIWVRVESNTNPNCYDVTSFEIVVNPLPAVDSLADVIACENFTLPTLINGTYYDGPNGTGNQINPNDIIDETGTYYIFSGPDANGCTNQTSFLATFMDEYDIGLEHCGEFIVPTPVAGEFYTEAGGPNGSGTLIPSGTIITTDQTIYFYVEIDGVFCRDDAFPLTIHPLPIVDTLNDVITCGAYILQPITNGNYYTATNGGGTALFAGDVISSTATIFIFADDGVCTNQSSFYVAILNQPNPVVSCGDYILPVLDAGNYYTQIGGQGTIIPNGTTISSSQTIYVYASTTTTPNCTSTFTLPITIKPKPMVDNLNDVIRCANNPYELPTLTGGNYYTATNGGGTMLNAGDIISTNQTIYIYDILNGCSNETSFTVEIIPLPPVENFTDIFVCDPFILPNLTNGTYHTEPAGNGNIIPSGTSIETSQVIYIFNDALDANGCYAETVFEVNILGIDVGSFSDIAACDSYTLPTLSVGNYFWQTGGIDPLAASDFTFNVPGIYTVFVYAQNGGRTFCSDEESFTITISQTPILPNFSNVVKCGAYTLPALDNSVYDVNYYLSPNGIDVINPTDYTFDTAGTYTIYVYATAFNNVNCSDEKSFTLTIYPLLDLNIEDAYMCVDPITNDIIQPAFIDTNLNPLMFTVNWYFNNNLVHTGPFYNATEIGTYTIETIKLTPDVGSNCNYNSTTVEVLQSSYAIAEAVMSSDFDDVASITINILNGYGLYEYQLDNSGNFQENNVFNNVSSGEHIINVRDVLGNCNDITVTATVLKFPKFFTPNGDGYNDTWNIWDLRNNPNAVVSIFDRYGKFIKQFKTSSFGWDGKLDGYDLPSTDYWFVVNYFNQNNEAREFRAHFAMKR</sequence>
<name>A0ABV9P2L0_9FLAO</name>
<evidence type="ECO:0000256" key="1">
    <source>
        <dbReference type="SAM" id="SignalP"/>
    </source>
</evidence>
<dbReference type="RefSeq" id="WP_379737577.1">
    <property type="nucleotide sequence ID" value="NZ_JBHSGW010000001.1"/>
</dbReference>
<reference evidence="3" key="1">
    <citation type="journal article" date="2019" name="Int. J. Syst. Evol. Microbiol.">
        <title>The Global Catalogue of Microorganisms (GCM) 10K type strain sequencing project: providing services to taxonomists for standard genome sequencing and annotation.</title>
        <authorList>
            <consortium name="The Broad Institute Genomics Platform"/>
            <consortium name="The Broad Institute Genome Sequencing Center for Infectious Disease"/>
            <person name="Wu L."/>
            <person name="Ma J."/>
        </authorList>
    </citation>
    <scope>NUCLEOTIDE SEQUENCE [LARGE SCALE GENOMIC DNA]</scope>
    <source>
        <strain evidence="3">CCUG 50349</strain>
    </source>
</reference>
<feature type="signal peptide" evidence="1">
    <location>
        <begin position="1"/>
        <end position="17"/>
    </location>
</feature>
<gene>
    <name evidence="2" type="ORF">ACFO3U_01030</name>
</gene>
<dbReference type="InterPro" id="IPR026341">
    <property type="entry name" value="T9SS_type_B"/>
</dbReference>
<dbReference type="InterPro" id="IPR049804">
    <property type="entry name" value="Choice_anch_L"/>
</dbReference>
<organism evidence="2 3">
    <name type="scientific">Flavobacterium ponti</name>
    <dbReference type="NCBI Taxonomy" id="665133"/>
    <lineage>
        <taxon>Bacteria</taxon>
        <taxon>Pseudomonadati</taxon>
        <taxon>Bacteroidota</taxon>
        <taxon>Flavobacteriia</taxon>
        <taxon>Flavobacteriales</taxon>
        <taxon>Flavobacteriaceae</taxon>
        <taxon>Flavobacterium</taxon>
    </lineage>
</organism>
<dbReference type="Pfam" id="PF13585">
    <property type="entry name" value="CHU_C"/>
    <property type="match status" value="1"/>
</dbReference>
<feature type="chain" id="PRO_5046124383" evidence="1">
    <location>
        <begin position="18"/>
        <end position="1357"/>
    </location>
</feature>
<accession>A0ABV9P2L0</accession>
<protein>
    <submittedName>
        <fullName evidence="2">Choice-of-anchor L domain-containing protein</fullName>
    </submittedName>
</protein>
<keyword evidence="3" id="KW-1185">Reference proteome</keyword>
<keyword evidence="1" id="KW-0732">Signal</keyword>
<evidence type="ECO:0000313" key="3">
    <source>
        <dbReference type="Proteomes" id="UP001595885"/>
    </source>
</evidence>